<comment type="caution">
    <text evidence="1">The sequence shown here is derived from an EMBL/GenBank/DDBJ whole genome shotgun (WGS) entry which is preliminary data.</text>
</comment>
<dbReference type="EMBL" id="QJKJ01000110">
    <property type="protein sequence ID" value="RDY14216.1"/>
    <property type="molecule type" value="Genomic_DNA"/>
</dbReference>
<gene>
    <name evidence="1" type="ORF">CR513_00749</name>
</gene>
<dbReference type="AlphaFoldDB" id="A0A371IGL5"/>
<protein>
    <submittedName>
        <fullName evidence="1">Uncharacterized protein</fullName>
    </submittedName>
</protein>
<proteinExistence type="predicted"/>
<evidence type="ECO:0000313" key="1">
    <source>
        <dbReference type="EMBL" id="RDY14216.1"/>
    </source>
</evidence>
<name>A0A371IGL5_MUCPR</name>
<feature type="non-terminal residue" evidence="1">
    <location>
        <position position="1"/>
    </location>
</feature>
<reference evidence="1" key="1">
    <citation type="submission" date="2018-05" db="EMBL/GenBank/DDBJ databases">
        <title>Draft genome of Mucuna pruriens seed.</title>
        <authorList>
            <person name="Nnadi N.E."/>
            <person name="Vos R."/>
            <person name="Hasami M.H."/>
            <person name="Devisetty U.K."/>
            <person name="Aguiy J.C."/>
        </authorList>
    </citation>
    <scope>NUCLEOTIDE SEQUENCE [LARGE SCALE GENOMIC DNA]</scope>
    <source>
        <strain evidence="1">JCA_2017</strain>
    </source>
</reference>
<dbReference type="Proteomes" id="UP000257109">
    <property type="component" value="Unassembled WGS sequence"/>
</dbReference>
<evidence type="ECO:0000313" key="2">
    <source>
        <dbReference type="Proteomes" id="UP000257109"/>
    </source>
</evidence>
<keyword evidence="2" id="KW-1185">Reference proteome</keyword>
<feature type="non-terminal residue" evidence="1">
    <location>
        <position position="79"/>
    </location>
</feature>
<accession>A0A371IGL5</accession>
<sequence>MNGDETIDKMFGCFQTIEKRSTSKVLMVEAKDEDFDNNDNNLESGDEDDGVSLMFKNFRRMLRKKGKFKPWSRKKKNKK</sequence>
<organism evidence="1 2">
    <name type="scientific">Mucuna pruriens</name>
    <name type="common">Velvet bean</name>
    <name type="synonym">Dolichos pruriens</name>
    <dbReference type="NCBI Taxonomy" id="157652"/>
    <lineage>
        <taxon>Eukaryota</taxon>
        <taxon>Viridiplantae</taxon>
        <taxon>Streptophyta</taxon>
        <taxon>Embryophyta</taxon>
        <taxon>Tracheophyta</taxon>
        <taxon>Spermatophyta</taxon>
        <taxon>Magnoliopsida</taxon>
        <taxon>eudicotyledons</taxon>
        <taxon>Gunneridae</taxon>
        <taxon>Pentapetalae</taxon>
        <taxon>rosids</taxon>
        <taxon>fabids</taxon>
        <taxon>Fabales</taxon>
        <taxon>Fabaceae</taxon>
        <taxon>Papilionoideae</taxon>
        <taxon>50 kb inversion clade</taxon>
        <taxon>NPAAA clade</taxon>
        <taxon>indigoferoid/millettioid clade</taxon>
        <taxon>Phaseoleae</taxon>
        <taxon>Mucuna</taxon>
    </lineage>
</organism>